<sequence>MLAGRTSVEAAWQVVVGTGWFMPGMCAVAAPPLALDPQAPYWLLRGRVWLVNMAPPATLAAILLWRHWRDCQPVVQQDGAARWLERVPLAYAVLLVAVAGAVLLA</sequence>
<keyword evidence="1" id="KW-1133">Transmembrane helix</keyword>
<keyword evidence="3" id="KW-1185">Reference proteome</keyword>
<accession>A0A844Z292</accession>
<organism evidence="2 3">
    <name type="scientific">Alteraurantiacibacter buctensis</name>
    <dbReference type="NCBI Taxonomy" id="1503981"/>
    <lineage>
        <taxon>Bacteria</taxon>
        <taxon>Pseudomonadati</taxon>
        <taxon>Pseudomonadota</taxon>
        <taxon>Alphaproteobacteria</taxon>
        <taxon>Sphingomonadales</taxon>
        <taxon>Erythrobacteraceae</taxon>
        <taxon>Alteraurantiacibacter</taxon>
    </lineage>
</organism>
<feature type="transmembrane region" description="Helical" evidence="1">
    <location>
        <begin position="12"/>
        <end position="35"/>
    </location>
</feature>
<keyword evidence="1" id="KW-0472">Membrane</keyword>
<protein>
    <submittedName>
        <fullName evidence="2">Uncharacterized protein</fullName>
    </submittedName>
</protein>
<reference evidence="2 3" key="1">
    <citation type="submission" date="2019-12" db="EMBL/GenBank/DDBJ databases">
        <title>Genomic-based taxomic classification of the family Erythrobacteraceae.</title>
        <authorList>
            <person name="Xu L."/>
        </authorList>
    </citation>
    <scope>NUCLEOTIDE SEQUENCE [LARGE SCALE GENOMIC DNA]</scope>
    <source>
        <strain evidence="2 3">M0322</strain>
    </source>
</reference>
<dbReference type="RefSeq" id="WP_160773398.1">
    <property type="nucleotide sequence ID" value="NZ_WTYV01000010.1"/>
</dbReference>
<evidence type="ECO:0000256" key="1">
    <source>
        <dbReference type="SAM" id="Phobius"/>
    </source>
</evidence>
<proteinExistence type="predicted"/>
<dbReference type="AlphaFoldDB" id="A0A844Z292"/>
<dbReference type="Proteomes" id="UP000466966">
    <property type="component" value="Unassembled WGS sequence"/>
</dbReference>
<feature type="transmembrane region" description="Helical" evidence="1">
    <location>
        <begin position="88"/>
        <end position="104"/>
    </location>
</feature>
<gene>
    <name evidence="2" type="ORF">GRI99_17765</name>
</gene>
<comment type="caution">
    <text evidence="2">The sequence shown here is derived from an EMBL/GenBank/DDBJ whole genome shotgun (WGS) entry which is preliminary data.</text>
</comment>
<dbReference type="EMBL" id="WTYV01000010">
    <property type="protein sequence ID" value="MXO73468.1"/>
    <property type="molecule type" value="Genomic_DNA"/>
</dbReference>
<evidence type="ECO:0000313" key="2">
    <source>
        <dbReference type="EMBL" id="MXO73468.1"/>
    </source>
</evidence>
<evidence type="ECO:0000313" key="3">
    <source>
        <dbReference type="Proteomes" id="UP000466966"/>
    </source>
</evidence>
<feature type="transmembrane region" description="Helical" evidence="1">
    <location>
        <begin position="47"/>
        <end position="68"/>
    </location>
</feature>
<keyword evidence="1" id="KW-0812">Transmembrane</keyword>
<dbReference type="OrthoDB" id="8909833at2"/>
<name>A0A844Z292_9SPHN</name>